<organism evidence="1 2">
    <name type="scientific">Zosterops borbonicus</name>
    <dbReference type="NCBI Taxonomy" id="364589"/>
    <lineage>
        <taxon>Eukaryota</taxon>
        <taxon>Metazoa</taxon>
        <taxon>Chordata</taxon>
        <taxon>Craniata</taxon>
        <taxon>Vertebrata</taxon>
        <taxon>Euteleostomi</taxon>
        <taxon>Archelosauria</taxon>
        <taxon>Archosauria</taxon>
        <taxon>Dinosauria</taxon>
        <taxon>Saurischia</taxon>
        <taxon>Theropoda</taxon>
        <taxon>Coelurosauria</taxon>
        <taxon>Aves</taxon>
        <taxon>Neognathae</taxon>
        <taxon>Neoaves</taxon>
        <taxon>Telluraves</taxon>
        <taxon>Australaves</taxon>
        <taxon>Passeriformes</taxon>
        <taxon>Sylvioidea</taxon>
        <taxon>Zosteropidae</taxon>
        <taxon>Zosterops</taxon>
    </lineage>
</organism>
<evidence type="ECO:0000313" key="1">
    <source>
        <dbReference type="EMBL" id="TRZ20386.1"/>
    </source>
</evidence>
<gene>
    <name evidence="1" type="ORF">HGM15179_006714</name>
</gene>
<dbReference type="EMBL" id="SWJQ01000150">
    <property type="protein sequence ID" value="TRZ20386.1"/>
    <property type="molecule type" value="Genomic_DNA"/>
</dbReference>
<accession>A0A8K1LNS0</accession>
<name>A0A8K1LNS0_9PASS</name>
<proteinExistence type="predicted"/>
<evidence type="ECO:0000313" key="2">
    <source>
        <dbReference type="Proteomes" id="UP000796761"/>
    </source>
</evidence>
<dbReference type="Proteomes" id="UP000796761">
    <property type="component" value="Unassembled WGS sequence"/>
</dbReference>
<dbReference type="AlphaFoldDB" id="A0A8K1LNS0"/>
<sequence length="52" mass="5482">FSLLLGSQALCTLPAVQFSTAGHAMPQPGNSCSWCGDFHLLQPELHGGSLQQ</sequence>
<feature type="non-terminal residue" evidence="1">
    <location>
        <position position="52"/>
    </location>
</feature>
<keyword evidence="2" id="KW-1185">Reference proteome</keyword>
<reference evidence="1" key="1">
    <citation type="submission" date="2019-04" db="EMBL/GenBank/DDBJ databases">
        <title>Genome assembly of Zosterops borbonicus 15179.</title>
        <authorList>
            <person name="Leroy T."/>
            <person name="Anselmetti Y."/>
            <person name="Tilak M.-K."/>
            <person name="Nabholz B."/>
        </authorList>
    </citation>
    <scope>NUCLEOTIDE SEQUENCE</scope>
    <source>
        <strain evidence="1">HGM_15179</strain>
        <tissue evidence="1">Muscle</tissue>
    </source>
</reference>
<protein>
    <submittedName>
        <fullName evidence="1">Uncharacterized protein</fullName>
    </submittedName>
</protein>
<feature type="non-terminal residue" evidence="1">
    <location>
        <position position="1"/>
    </location>
</feature>
<comment type="caution">
    <text evidence="1">The sequence shown here is derived from an EMBL/GenBank/DDBJ whole genome shotgun (WGS) entry which is preliminary data.</text>
</comment>